<dbReference type="Gene3D" id="3.40.366.10">
    <property type="entry name" value="Malonyl-Coenzyme A Acyl Carrier Protein, domain 2"/>
    <property type="match status" value="1"/>
</dbReference>
<dbReference type="InterPro" id="IPR049552">
    <property type="entry name" value="PKS_DH_N"/>
</dbReference>
<dbReference type="SUPFAM" id="SSF51735">
    <property type="entry name" value="NAD(P)-binding Rossmann-fold domains"/>
    <property type="match status" value="1"/>
</dbReference>
<feature type="active site" description="Proton donor; for dehydratase activity" evidence="4">
    <location>
        <position position="283"/>
    </location>
</feature>
<dbReference type="InterPro" id="IPR011032">
    <property type="entry name" value="GroES-like_sf"/>
</dbReference>
<evidence type="ECO:0000259" key="5">
    <source>
        <dbReference type="PROSITE" id="PS52019"/>
    </source>
</evidence>
<name>A0ABW1DUH9_9ACTN</name>
<dbReference type="RefSeq" id="WP_381361483.1">
    <property type="nucleotide sequence ID" value="NZ_JBHSOA010000020.1"/>
</dbReference>
<dbReference type="Pfam" id="PF21089">
    <property type="entry name" value="PKS_DH_N"/>
    <property type="match status" value="1"/>
</dbReference>
<keyword evidence="7" id="KW-1185">Reference proteome</keyword>
<comment type="caution">
    <text evidence="6">The sequence shown here is derived from an EMBL/GenBank/DDBJ whole genome shotgun (WGS) entry which is preliminary data.</text>
</comment>
<dbReference type="InterPro" id="IPR049551">
    <property type="entry name" value="PKS_DH_C"/>
</dbReference>
<evidence type="ECO:0000313" key="6">
    <source>
        <dbReference type="EMBL" id="MFC5852308.1"/>
    </source>
</evidence>
<evidence type="ECO:0000256" key="1">
    <source>
        <dbReference type="ARBA" id="ARBA00004792"/>
    </source>
</evidence>
<feature type="region of interest" description="N-terminal hotdog fold" evidence="4">
    <location>
        <begin position="87"/>
        <end position="211"/>
    </location>
</feature>
<evidence type="ECO:0000313" key="7">
    <source>
        <dbReference type="Proteomes" id="UP001596180"/>
    </source>
</evidence>
<feature type="non-terminal residue" evidence="6">
    <location>
        <position position="694"/>
    </location>
</feature>
<evidence type="ECO:0000256" key="2">
    <source>
        <dbReference type="ARBA" id="ARBA00022679"/>
    </source>
</evidence>
<gene>
    <name evidence="6" type="ORF">ACFPZI_10890</name>
</gene>
<dbReference type="CDD" id="cd05195">
    <property type="entry name" value="enoyl_red"/>
    <property type="match status" value="1"/>
</dbReference>
<dbReference type="PANTHER" id="PTHR43775">
    <property type="entry name" value="FATTY ACID SYNTHASE"/>
    <property type="match status" value="1"/>
</dbReference>
<dbReference type="InterPro" id="IPR013154">
    <property type="entry name" value="ADH-like_N"/>
</dbReference>
<dbReference type="SUPFAM" id="SSF50129">
    <property type="entry name" value="GroES-like"/>
    <property type="match status" value="1"/>
</dbReference>
<dbReference type="Proteomes" id="UP001596180">
    <property type="component" value="Unassembled WGS sequence"/>
</dbReference>
<dbReference type="InterPro" id="IPR042104">
    <property type="entry name" value="PKS_dehydratase_sf"/>
</dbReference>
<dbReference type="SMART" id="SM00829">
    <property type="entry name" value="PKS_ER"/>
    <property type="match status" value="1"/>
</dbReference>
<dbReference type="Pfam" id="PF14765">
    <property type="entry name" value="PS-DH"/>
    <property type="match status" value="1"/>
</dbReference>
<comment type="pathway">
    <text evidence="1">Antibiotic biosynthesis.</text>
</comment>
<protein>
    <submittedName>
        <fullName evidence="6">Polyketide synthase dehydratase domain-containing protein</fullName>
    </submittedName>
</protein>
<proteinExistence type="predicted"/>
<dbReference type="SMART" id="SM00826">
    <property type="entry name" value="PKS_DH"/>
    <property type="match status" value="1"/>
</dbReference>
<dbReference type="InterPro" id="IPR055123">
    <property type="entry name" value="SpnB-like_Rossmann"/>
</dbReference>
<feature type="active site" description="Proton acceptor; for dehydratase activity" evidence="4">
    <location>
        <position position="119"/>
    </location>
</feature>
<dbReference type="EMBL" id="JBHSOA010000020">
    <property type="protein sequence ID" value="MFC5852308.1"/>
    <property type="molecule type" value="Genomic_DNA"/>
</dbReference>
<dbReference type="Gene3D" id="3.40.50.11460">
    <property type="match status" value="1"/>
</dbReference>
<dbReference type="InterPro" id="IPR020843">
    <property type="entry name" value="ER"/>
</dbReference>
<dbReference type="PROSITE" id="PS52019">
    <property type="entry name" value="PKS_MFAS_DH"/>
    <property type="match status" value="1"/>
</dbReference>
<dbReference type="InterPro" id="IPR049900">
    <property type="entry name" value="PKS_mFAS_DH"/>
</dbReference>
<organism evidence="6 7">
    <name type="scientific">Streptomyces chlorus</name>
    <dbReference type="NCBI Taxonomy" id="887452"/>
    <lineage>
        <taxon>Bacteria</taxon>
        <taxon>Bacillati</taxon>
        <taxon>Actinomycetota</taxon>
        <taxon>Actinomycetes</taxon>
        <taxon>Kitasatosporales</taxon>
        <taxon>Streptomycetaceae</taxon>
        <taxon>Streptomyces</taxon>
    </lineage>
</organism>
<dbReference type="InterPro" id="IPR050091">
    <property type="entry name" value="PKS_NRPS_Biosynth_Enz"/>
</dbReference>
<keyword evidence="2" id="KW-0808">Transferase</keyword>
<dbReference type="InterPro" id="IPR001227">
    <property type="entry name" value="Ac_transferase_dom_sf"/>
</dbReference>
<dbReference type="InterPro" id="IPR020807">
    <property type="entry name" value="PKS_DH"/>
</dbReference>
<keyword evidence="3" id="KW-0511">Multifunctional enzyme</keyword>
<evidence type="ECO:0000256" key="3">
    <source>
        <dbReference type="ARBA" id="ARBA00023268"/>
    </source>
</evidence>
<sequence length="694" mass="72982">MAQESVSEGAVTVPALRKGRDEEVTLVTALAQLHVHGVRVEWAAFFVGTGAQPVDLPTYAFQHERFWPKMTFQPADATGLGLTSANHPLLGAAMSVAGSDELLLTGTLSLATHPWLADHVVSGMVFFPGTGFLELAIRAADQAGCDRVEELMLAAPLLLPRTGAVQVQISIGGADEEGRRELRFYTRPADARDDEWTLHASGRIGNGEQVLDFDGAVWPPKGATVVDIEGLYDRYASNGLDYGPVFRGLRAVWRRGAEIFAEVALDRAVSDAGDFGVHPALLDSVLHSTVFASADGDDRSLLPFAWNGVSLHASGASTLRVRVTSNGQDSVQLAVVDVQGEPVISVDSLVLRAAGPQPADTGRRDELNSLFRVDWVPGTPEKVSADTTWVVLGTDELGLGAALASTGAVSLGAPAAILAELAAREGAAMPAIVVVPLRGDSARGAQSAHELALHTLTLVQEWLADERFAGSRLVFVTRGAVEDAHGGVTDVAASSVWGLVRSAQAENPGRFLLVDADDADESASVLPGLPGLVDADEPQAVVREGALRVGRLARLESGTGLVPPTGGPWRLDSRAKGSLDGLTLAPFPEVLEPLIGHQVRIEVRAAGVNFRDVLNALGMYPGEAGLFGSEAAGVVVETGPDVTGLNVGDRVMGMLFGGFGTHVVGDERMMTPIPEGWSWEVAASVPLVFLTAYH</sequence>
<dbReference type="InterPro" id="IPR036291">
    <property type="entry name" value="NAD(P)-bd_dom_sf"/>
</dbReference>
<dbReference type="Gene3D" id="3.10.129.110">
    <property type="entry name" value="Polyketide synthase dehydratase"/>
    <property type="match status" value="1"/>
</dbReference>
<accession>A0ABW1DUH9</accession>
<dbReference type="Gene3D" id="3.90.180.10">
    <property type="entry name" value="Medium-chain alcohol dehydrogenases, catalytic domain"/>
    <property type="match status" value="1"/>
</dbReference>
<dbReference type="Pfam" id="PF08240">
    <property type="entry name" value="ADH_N"/>
    <property type="match status" value="1"/>
</dbReference>
<feature type="domain" description="PKS/mFAS DH" evidence="5">
    <location>
        <begin position="87"/>
        <end position="360"/>
    </location>
</feature>
<feature type="region of interest" description="C-terminal hotdog fold" evidence="4">
    <location>
        <begin position="223"/>
        <end position="360"/>
    </location>
</feature>
<dbReference type="Gene3D" id="3.30.70.3290">
    <property type="match status" value="1"/>
</dbReference>
<dbReference type="PANTHER" id="PTHR43775:SF51">
    <property type="entry name" value="INACTIVE PHENOLPHTHIOCEROL SYNTHESIS POLYKETIDE SYNTHASE TYPE I PKS1-RELATED"/>
    <property type="match status" value="1"/>
</dbReference>
<dbReference type="Pfam" id="PF22953">
    <property type="entry name" value="SpnB_Rossmann"/>
    <property type="match status" value="1"/>
</dbReference>
<reference evidence="7" key="1">
    <citation type="journal article" date="2019" name="Int. J. Syst. Evol. Microbiol.">
        <title>The Global Catalogue of Microorganisms (GCM) 10K type strain sequencing project: providing services to taxonomists for standard genome sequencing and annotation.</title>
        <authorList>
            <consortium name="The Broad Institute Genomics Platform"/>
            <consortium name="The Broad Institute Genome Sequencing Center for Infectious Disease"/>
            <person name="Wu L."/>
            <person name="Ma J."/>
        </authorList>
    </citation>
    <scope>NUCLEOTIDE SEQUENCE [LARGE SCALE GENOMIC DNA]</scope>
    <source>
        <strain evidence="7">JCM 10411</strain>
    </source>
</reference>
<evidence type="ECO:0000256" key="4">
    <source>
        <dbReference type="PROSITE-ProRule" id="PRU01363"/>
    </source>
</evidence>